<organism evidence="12">
    <name type="scientific">Cyanothece sp. (strain PCC 7425 / ATCC 29141)</name>
    <dbReference type="NCBI Taxonomy" id="395961"/>
    <lineage>
        <taxon>Bacteria</taxon>
        <taxon>Bacillati</taxon>
        <taxon>Cyanobacteriota</taxon>
        <taxon>Cyanophyceae</taxon>
        <taxon>Gomontiellales</taxon>
        <taxon>Cyanothecaceae</taxon>
        <taxon>Cyanothece</taxon>
    </lineage>
</organism>
<sequence length="426" mass="48529">MPAILQMGLTLVISPLVALMEDQVEDLRQRQLPAAALHSDIPPRERQGILRSIERQQLRLLYLSPESLFNAALWTLLCQPQIRITGMVLDEAHCLAQWGETFRPTYRRLGTVRPALLKQKPPGTRMAIAAFTATADPPTQRLICSVLHLQQPKVFRYSPYRPNLELRVQTVWSPGHRRHQLFNFIKSQSNQAGLVYARTRRDCETLVETLREEGYRTAAYHAGLAASQRRQLEADWISGNLPFVVCTNAFGMGINKPNCRWVTHFQAPFTLPEYIQEVGRGGRDGQRAIALTLVSEPTGWLDSEDQQRRKYLQNQLQTQQQEAWQLVAKLPQEGDIHTLTRAHPQGAIALALLHSLGYLTWRDPFNYVIHTGVKTAGGFPMPTSAADPMVQYFYTKTCRWQFLLQAFGFSQEAKNFRCGYCNTCQK</sequence>
<dbReference type="KEGG" id="cyn:Cyan7425_4141"/>
<dbReference type="GO" id="GO:0006281">
    <property type="term" value="P:DNA repair"/>
    <property type="evidence" value="ECO:0007669"/>
    <property type="project" value="TreeGrafter"/>
</dbReference>
<evidence type="ECO:0000259" key="11">
    <source>
        <dbReference type="PROSITE" id="PS51194"/>
    </source>
</evidence>
<dbReference type="GO" id="GO:0009378">
    <property type="term" value="F:four-way junction helicase activity"/>
    <property type="evidence" value="ECO:0007669"/>
    <property type="project" value="TreeGrafter"/>
</dbReference>
<dbReference type="GO" id="GO:0030894">
    <property type="term" value="C:replisome"/>
    <property type="evidence" value="ECO:0007669"/>
    <property type="project" value="TreeGrafter"/>
</dbReference>
<dbReference type="Gene3D" id="3.40.50.300">
    <property type="entry name" value="P-loop containing nucleotide triphosphate hydrolases"/>
    <property type="match status" value="2"/>
</dbReference>
<dbReference type="Pfam" id="PF00271">
    <property type="entry name" value="Helicase_C"/>
    <property type="match status" value="1"/>
</dbReference>
<dbReference type="STRING" id="395961.Cyan7425_4141"/>
<dbReference type="HOGENOM" id="CLU_001103_9_7_3"/>
<accession>B8HWM9</accession>
<dbReference type="EMBL" id="CP001344">
    <property type="protein sequence ID" value="ACL46455.1"/>
    <property type="molecule type" value="Genomic_DNA"/>
</dbReference>
<evidence type="ECO:0000256" key="2">
    <source>
        <dbReference type="ARBA" id="ARBA00022741"/>
    </source>
</evidence>
<comment type="similarity">
    <text evidence="1">Belongs to the helicase family. RecQ subfamily.</text>
</comment>
<dbReference type="SUPFAM" id="SSF52540">
    <property type="entry name" value="P-loop containing nucleoside triphosphate hydrolases"/>
    <property type="match status" value="1"/>
</dbReference>
<evidence type="ECO:0000313" key="12">
    <source>
        <dbReference type="EMBL" id="ACL46455.1"/>
    </source>
</evidence>
<evidence type="ECO:0000256" key="5">
    <source>
        <dbReference type="ARBA" id="ARBA00022840"/>
    </source>
</evidence>
<gene>
    <name evidence="12" type="ordered locus">Cyan7425_4141</name>
</gene>
<dbReference type="SMART" id="SM00490">
    <property type="entry name" value="HELICc"/>
    <property type="match status" value="1"/>
</dbReference>
<evidence type="ECO:0000259" key="10">
    <source>
        <dbReference type="PROSITE" id="PS51192"/>
    </source>
</evidence>
<evidence type="ECO:0000256" key="4">
    <source>
        <dbReference type="ARBA" id="ARBA00022806"/>
    </source>
</evidence>
<protein>
    <recommendedName>
        <fullName evidence="9">DNA 3'-5' helicase</fullName>
        <ecNumber evidence="9">5.6.2.4</ecNumber>
    </recommendedName>
</protein>
<evidence type="ECO:0000256" key="3">
    <source>
        <dbReference type="ARBA" id="ARBA00022801"/>
    </source>
</evidence>
<evidence type="ECO:0000256" key="8">
    <source>
        <dbReference type="ARBA" id="ARBA00034617"/>
    </source>
</evidence>
<dbReference type="InterPro" id="IPR027417">
    <property type="entry name" value="P-loop_NTPase"/>
</dbReference>
<dbReference type="GO" id="GO:0005524">
    <property type="term" value="F:ATP binding"/>
    <property type="evidence" value="ECO:0007669"/>
    <property type="project" value="UniProtKB-KW"/>
</dbReference>
<dbReference type="InterPro" id="IPR001650">
    <property type="entry name" value="Helicase_C-like"/>
</dbReference>
<dbReference type="PROSITE" id="PS51194">
    <property type="entry name" value="HELICASE_CTER"/>
    <property type="match status" value="1"/>
</dbReference>
<dbReference type="GO" id="GO:0003677">
    <property type="term" value="F:DNA binding"/>
    <property type="evidence" value="ECO:0007669"/>
    <property type="project" value="UniProtKB-KW"/>
</dbReference>
<keyword evidence="5" id="KW-0067">ATP-binding</keyword>
<evidence type="ECO:0000256" key="6">
    <source>
        <dbReference type="ARBA" id="ARBA00023125"/>
    </source>
</evidence>
<evidence type="ECO:0000256" key="1">
    <source>
        <dbReference type="ARBA" id="ARBA00005446"/>
    </source>
</evidence>
<keyword evidence="3" id="KW-0378">Hydrolase</keyword>
<dbReference type="PANTHER" id="PTHR13710:SF105">
    <property type="entry name" value="ATP-DEPENDENT DNA HELICASE Q1"/>
    <property type="match status" value="1"/>
</dbReference>
<dbReference type="GO" id="GO:0006310">
    <property type="term" value="P:DNA recombination"/>
    <property type="evidence" value="ECO:0007669"/>
    <property type="project" value="InterPro"/>
</dbReference>
<feature type="domain" description="Helicase ATP-binding" evidence="10">
    <location>
        <begin position="1"/>
        <end position="153"/>
    </location>
</feature>
<dbReference type="InterPro" id="IPR011545">
    <property type="entry name" value="DEAD/DEAH_box_helicase_dom"/>
</dbReference>
<dbReference type="Pfam" id="PF00270">
    <property type="entry name" value="DEAD"/>
    <property type="match status" value="1"/>
</dbReference>
<dbReference type="GO" id="GO:0043138">
    <property type="term" value="F:3'-5' DNA helicase activity"/>
    <property type="evidence" value="ECO:0007669"/>
    <property type="project" value="UniProtKB-EC"/>
</dbReference>
<keyword evidence="4 12" id="KW-0347">Helicase</keyword>
<feature type="domain" description="Helicase C-terminal" evidence="11">
    <location>
        <begin position="177"/>
        <end position="331"/>
    </location>
</feature>
<name>B8HWM9_CYAP4</name>
<keyword evidence="7" id="KW-0413">Isomerase</keyword>
<reference evidence="12" key="1">
    <citation type="submission" date="2009-01" db="EMBL/GenBank/DDBJ databases">
        <title>Complete sequence of chromosome Cyanothece sp. PCC 7425.</title>
        <authorList>
            <consortium name="US DOE Joint Genome Institute"/>
            <person name="Lucas S."/>
            <person name="Copeland A."/>
            <person name="Lapidus A."/>
            <person name="Glavina del Rio T."/>
            <person name="Dalin E."/>
            <person name="Tice H."/>
            <person name="Bruce D."/>
            <person name="Goodwin L."/>
            <person name="Pitluck S."/>
            <person name="Sims D."/>
            <person name="Meineke L."/>
            <person name="Brettin T."/>
            <person name="Detter J.C."/>
            <person name="Han C."/>
            <person name="Larimer F."/>
            <person name="Land M."/>
            <person name="Hauser L."/>
            <person name="Kyrpides N."/>
            <person name="Ovchinnikova G."/>
            <person name="Liberton M."/>
            <person name="Stoeckel J."/>
            <person name="Banerjee A."/>
            <person name="Singh A."/>
            <person name="Page L."/>
            <person name="Sato H."/>
            <person name="Zhao L."/>
            <person name="Sherman L."/>
            <person name="Pakrasi H."/>
            <person name="Richardson P."/>
        </authorList>
    </citation>
    <scope>NUCLEOTIDE SEQUENCE</scope>
    <source>
        <strain evidence="12">PCC 7425</strain>
    </source>
</reference>
<evidence type="ECO:0000256" key="9">
    <source>
        <dbReference type="ARBA" id="ARBA00034808"/>
    </source>
</evidence>
<proteinExistence type="inferred from homology"/>
<comment type="catalytic activity">
    <reaction evidence="8">
        <text>Couples ATP hydrolysis with the unwinding of duplex DNA by translocating in the 3'-5' direction.</text>
        <dbReference type="EC" id="5.6.2.4"/>
    </reaction>
</comment>
<keyword evidence="2" id="KW-0547">Nucleotide-binding</keyword>
<dbReference type="AlphaFoldDB" id="B8HWM9"/>
<dbReference type="InterPro" id="IPR004589">
    <property type="entry name" value="DNA_helicase_ATP-dep_RecQ"/>
</dbReference>
<dbReference type="PROSITE" id="PS51192">
    <property type="entry name" value="HELICASE_ATP_BIND_1"/>
    <property type="match status" value="1"/>
</dbReference>
<dbReference type="GO" id="GO:0043590">
    <property type="term" value="C:bacterial nucleoid"/>
    <property type="evidence" value="ECO:0007669"/>
    <property type="project" value="TreeGrafter"/>
</dbReference>
<dbReference type="InterPro" id="IPR014001">
    <property type="entry name" value="Helicase_ATP-bd"/>
</dbReference>
<dbReference type="NCBIfam" id="TIGR00614">
    <property type="entry name" value="recQ_fam"/>
    <property type="match status" value="1"/>
</dbReference>
<dbReference type="GO" id="GO:0005737">
    <property type="term" value="C:cytoplasm"/>
    <property type="evidence" value="ECO:0007669"/>
    <property type="project" value="TreeGrafter"/>
</dbReference>
<dbReference type="GO" id="GO:0016787">
    <property type="term" value="F:hydrolase activity"/>
    <property type="evidence" value="ECO:0007669"/>
    <property type="project" value="UniProtKB-KW"/>
</dbReference>
<dbReference type="CDD" id="cd17920">
    <property type="entry name" value="DEXHc_RecQ"/>
    <property type="match status" value="1"/>
</dbReference>
<evidence type="ECO:0000256" key="7">
    <source>
        <dbReference type="ARBA" id="ARBA00023235"/>
    </source>
</evidence>
<dbReference type="eggNOG" id="COG0514">
    <property type="taxonomic scope" value="Bacteria"/>
</dbReference>
<dbReference type="EC" id="5.6.2.4" evidence="9"/>
<keyword evidence="6" id="KW-0238">DNA-binding</keyword>
<dbReference type="PANTHER" id="PTHR13710">
    <property type="entry name" value="DNA HELICASE RECQ FAMILY MEMBER"/>
    <property type="match status" value="1"/>
</dbReference>